<accession>A0A5S6QDY5</accession>
<dbReference type="WBParaSite" id="TMUE_1000005127.1">
    <property type="protein sequence ID" value="TMUE_1000005127.1"/>
    <property type="gene ID" value="WBGene00285362"/>
</dbReference>
<dbReference type="PANTHER" id="PTHR13228:SF3">
    <property type="entry name" value="CONSERVED OLIGOMERIC GOLGI COMPLEX SUBUNIT 5"/>
    <property type="match status" value="1"/>
</dbReference>
<dbReference type="PANTHER" id="PTHR13228">
    <property type="entry name" value="CONSERVED OLIGOMERIC GOLGI COMPLEX COMPONENT 5"/>
    <property type="match status" value="1"/>
</dbReference>
<name>A0A5S6QDY5_TRIMR</name>
<dbReference type="InterPro" id="IPR019465">
    <property type="entry name" value="Cog5"/>
</dbReference>
<evidence type="ECO:0000313" key="2">
    <source>
        <dbReference type="Proteomes" id="UP000046395"/>
    </source>
</evidence>
<dbReference type="GO" id="GO:0006891">
    <property type="term" value="P:intra-Golgi vesicle-mediated transport"/>
    <property type="evidence" value="ECO:0007669"/>
    <property type="project" value="InterPro"/>
</dbReference>
<dbReference type="AlphaFoldDB" id="A0A5S6QDY5"/>
<evidence type="ECO:0000256" key="1">
    <source>
        <dbReference type="SAM" id="MobiDB-lite"/>
    </source>
</evidence>
<dbReference type="Proteomes" id="UP000046395">
    <property type="component" value="Unassembled WGS sequence"/>
</dbReference>
<organism evidence="2 3">
    <name type="scientific">Trichuris muris</name>
    <name type="common">Mouse whipworm</name>
    <dbReference type="NCBI Taxonomy" id="70415"/>
    <lineage>
        <taxon>Eukaryota</taxon>
        <taxon>Metazoa</taxon>
        <taxon>Ecdysozoa</taxon>
        <taxon>Nematoda</taxon>
        <taxon>Enoplea</taxon>
        <taxon>Dorylaimia</taxon>
        <taxon>Trichinellida</taxon>
        <taxon>Trichuridae</taxon>
        <taxon>Trichuris</taxon>
    </lineage>
</organism>
<proteinExistence type="predicted"/>
<dbReference type="GO" id="GO:0017119">
    <property type="term" value="C:Golgi transport complex"/>
    <property type="evidence" value="ECO:0007669"/>
    <property type="project" value="InterPro"/>
</dbReference>
<protein>
    <submittedName>
        <fullName evidence="3">Conserved oligomeric Golgi complex subunit 2</fullName>
    </submittedName>
</protein>
<dbReference type="STRING" id="70415.A0A5S6QDY5"/>
<feature type="region of interest" description="Disordered" evidence="1">
    <location>
        <begin position="235"/>
        <end position="254"/>
    </location>
</feature>
<reference evidence="3" key="1">
    <citation type="submission" date="2019-12" db="UniProtKB">
        <authorList>
            <consortium name="WormBaseParasite"/>
        </authorList>
    </citation>
    <scope>IDENTIFICATION</scope>
</reference>
<sequence length="740" mass="83045">MINTLAYFSEENFNSKNCIEDLCSNGTESSALRAKLNETSALIEDNLKSLISENYGDLCTQAVAVNSLEDQVSSACAYIQKIQTKLENGANRFNVTQERMEQTIVQLENVCAAENSLRSLIRFLELWEEQKREVDVVELACMIEELVSIGESGLLKGVRAVEKQLASLSRLRQDAILKAQAVFRAGLSKGDLLSLTEGILAFDNLRIAEEQARSYCEAYVEELDVVMTDMTKVPAAENSPKRQHRGKSMPGSASLPSLSVCAVQSSIGLSFDGLFNLLSRYQLESRLLKQVGRQPSIGPENHLIVAAFSFGLPEKLAKLMATKIQEHLESSSVLICSLQGTISEDDAMLKEYTMLRDAWKPVETSYVAKSLSRLLSATESSLRNEPFQSANISKVFCSLMREELSSTHGDPVLFRQVCKNVSKAVYHYCSKCEQLFGDAADAGQIIDSPNATQKRNVEIMGSLTLLGEHLQSLFRDPAYEDCKPLIEEAYRYMLTVMEAILLPLKRSVEEAVAAVMATIHQEDFATLAEKRRSSNAAYSLYIKELQTFLARIHKEHFSPFERCGLIEQIYSQLAQKTCHLFMLHVSLSRPMDRARRYVLRTDFDDLIKAVAPFCTDEEAFAPTRAAMKAFQAMLKQSCSEVALCKDRWMTVLSPSLVVQLVMSMSNGELPSPHSAVRWPLSRYVEWWNEHPSESDRLRFLESTLLAYEEFVHTSNKSEYASDFPVISELLKTLLSSLKQI</sequence>
<keyword evidence="2" id="KW-1185">Reference proteome</keyword>
<evidence type="ECO:0000313" key="3">
    <source>
        <dbReference type="WBParaSite" id="TMUE_1000005127.1"/>
    </source>
</evidence>